<protein>
    <submittedName>
        <fullName evidence="2">Uncharacterized protein</fullName>
    </submittedName>
</protein>
<evidence type="ECO:0000256" key="1">
    <source>
        <dbReference type="SAM" id="MobiDB-lite"/>
    </source>
</evidence>
<dbReference type="EMBL" id="CAIX01000067">
    <property type="protein sequence ID" value="CCI10050.1"/>
    <property type="molecule type" value="Genomic_DNA"/>
</dbReference>
<dbReference type="InParanoid" id="A0A024FSS4"/>
<feature type="region of interest" description="Disordered" evidence="1">
    <location>
        <begin position="187"/>
        <end position="209"/>
    </location>
</feature>
<sequence>MKDLRVIQSSRKQSQIIREHDLRQIQSLTSHKHIVSDRVQTLRSRSSVLSSPTTTVKSQFQSRTQIPGAFEPMIKKQICGGDKRNRGIRSSQERSKLDVVGEQSLLSEFLSKENMPIADRTVNPAMNSSKAPKAKSSRSIPASAKPLLSAQQTNVRKTMTMLQPPAGSKIPTIRKVSPYNLAITQSKSDARPKATNYTPRASKDNRSNLSASKVDEALNECTTTHISHYEQPKKKKENKSSVFDRLYQNNAQKVTRLQKLRQDYLEKEKKVVSKASYPTSFKSKAAKEIVPSELLKQKSCIKQNFANESLKSNTIRPQTYNPHSKKGSVSLQKRQTANQEQSPSIKPELTKSSQTRTNGAISKSVYERLCKQKSPLIQRQKRERNEPHNSIAHPKTISAPMQQKNDTRIPVWERLHASSRRFVQNQQKTTPALFPPKEVGTTKNLPFHRSKTKTATKHKKEGMTSEVFCSKARSNTQPKKTIQSTSHVSLDNGSLTLEIAEGKLHDCTINSLEEVGDDQKTETSDSNADEPVTLDIKAYYEDIRPEMNAELKKTSDPLLLRSKSILADYGAWAAELELKMQHMATISKVVY</sequence>
<organism evidence="2 3">
    <name type="scientific">Albugo candida</name>
    <dbReference type="NCBI Taxonomy" id="65357"/>
    <lineage>
        <taxon>Eukaryota</taxon>
        <taxon>Sar</taxon>
        <taxon>Stramenopiles</taxon>
        <taxon>Oomycota</taxon>
        <taxon>Peronosporomycetes</taxon>
        <taxon>Albuginales</taxon>
        <taxon>Albuginaceae</taxon>
        <taxon>Albugo</taxon>
    </lineage>
</organism>
<gene>
    <name evidence="2" type="ORF">BN9_051100</name>
</gene>
<comment type="caution">
    <text evidence="2">The sequence shown here is derived from an EMBL/GenBank/DDBJ whole genome shotgun (WGS) entry which is preliminary data.</text>
</comment>
<dbReference type="AlphaFoldDB" id="A0A024FSS4"/>
<evidence type="ECO:0000313" key="3">
    <source>
        <dbReference type="Proteomes" id="UP000053237"/>
    </source>
</evidence>
<feature type="region of interest" description="Disordered" evidence="1">
    <location>
        <begin position="122"/>
        <end position="149"/>
    </location>
</feature>
<dbReference type="Proteomes" id="UP000053237">
    <property type="component" value="Unassembled WGS sequence"/>
</dbReference>
<accession>A0A024FSS4</accession>
<keyword evidence="3" id="KW-1185">Reference proteome</keyword>
<evidence type="ECO:0000313" key="2">
    <source>
        <dbReference type="EMBL" id="CCI10050.1"/>
    </source>
</evidence>
<proteinExistence type="predicted"/>
<name>A0A024FSS4_9STRA</name>
<feature type="compositionally biased region" description="Low complexity" evidence="1">
    <location>
        <begin position="137"/>
        <end position="146"/>
    </location>
</feature>
<feature type="compositionally biased region" description="Polar residues" evidence="1">
    <location>
        <begin position="312"/>
        <end position="361"/>
    </location>
</feature>
<reference evidence="2 3" key="1">
    <citation type="submission" date="2012-05" db="EMBL/GenBank/DDBJ databases">
        <title>Recombination and specialization in a pathogen metapopulation.</title>
        <authorList>
            <person name="Gardiner A."/>
            <person name="Kemen E."/>
            <person name="Schultz-Larsen T."/>
            <person name="MacLean D."/>
            <person name="Van Oosterhout C."/>
            <person name="Jones J.D.G."/>
        </authorList>
    </citation>
    <scope>NUCLEOTIDE SEQUENCE [LARGE SCALE GENOMIC DNA]</scope>
    <source>
        <strain evidence="2 3">Ac Nc2</strain>
    </source>
</reference>
<feature type="region of interest" description="Disordered" evidence="1">
    <location>
        <begin position="312"/>
        <end position="363"/>
    </location>
</feature>